<proteinExistence type="inferred from homology"/>
<dbReference type="PANTHER" id="PTHR21581">
    <property type="entry name" value="D-ALANYL-D-ALANINE CARBOXYPEPTIDASE"/>
    <property type="match status" value="1"/>
</dbReference>
<dbReference type="InterPro" id="IPR001967">
    <property type="entry name" value="Peptidase_S11_N"/>
</dbReference>
<dbReference type="Pfam" id="PF00768">
    <property type="entry name" value="Peptidase_S11"/>
    <property type="match status" value="1"/>
</dbReference>
<dbReference type="AlphaFoldDB" id="A0A2Y9BNA7"/>
<dbReference type="EMBL" id="QGDL01000016">
    <property type="protein sequence ID" value="PWJ22912.1"/>
    <property type="molecule type" value="Genomic_DNA"/>
</dbReference>
<dbReference type="PANTHER" id="PTHR21581:SF33">
    <property type="entry name" value="D-ALANYL-D-ALANINE CARBOXYPEPTIDASE DACB"/>
    <property type="match status" value="1"/>
</dbReference>
<dbReference type="SUPFAM" id="SSF56601">
    <property type="entry name" value="beta-lactamase/transpeptidase-like"/>
    <property type="match status" value="1"/>
</dbReference>
<feature type="active site" description="Proton acceptor" evidence="7">
    <location>
        <position position="100"/>
    </location>
</feature>
<dbReference type="GO" id="GO:0008360">
    <property type="term" value="P:regulation of cell shape"/>
    <property type="evidence" value="ECO:0007669"/>
    <property type="project" value="UniProtKB-KW"/>
</dbReference>
<organism evidence="14 15">
    <name type="scientific">Faecalicatena orotica</name>
    <dbReference type="NCBI Taxonomy" id="1544"/>
    <lineage>
        <taxon>Bacteria</taxon>
        <taxon>Bacillati</taxon>
        <taxon>Bacillota</taxon>
        <taxon>Clostridia</taxon>
        <taxon>Lachnospirales</taxon>
        <taxon>Lachnospiraceae</taxon>
        <taxon>Faecalicatena</taxon>
    </lineage>
</organism>
<feature type="binding site" evidence="8">
    <location>
        <position position="273"/>
    </location>
    <ligand>
        <name>substrate</name>
    </ligand>
</feature>
<dbReference type="PRINTS" id="PR00725">
    <property type="entry name" value="DADACBPTASE1"/>
</dbReference>
<keyword evidence="11" id="KW-0472">Membrane</keyword>
<dbReference type="OrthoDB" id="9791132at2"/>
<evidence type="ECO:0000256" key="1">
    <source>
        <dbReference type="ARBA" id="ARBA00007164"/>
    </source>
</evidence>
<dbReference type="GO" id="GO:0009252">
    <property type="term" value="P:peptidoglycan biosynthetic process"/>
    <property type="evidence" value="ECO:0007669"/>
    <property type="project" value="UniProtKB-KW"/>
</dbReference>
<dbReference type="GO" id="GO:0071555">
    <property type="term" value="P:cell wall organization"/>
    <property type="evidence" value="ECO:0007669"/>
    <property type="project" value="UniProtKB-KW"/>
</dbReference>
<evidence type="ECO:0000313" key="14">
    <source>
        <dbReference type="EMBL" id="PWJ22912.1"/>
    </source>
</evidence>
<dbReference type="RefSeq" id="WP_109733299.1">
    <property type="nucleotide sequence ID" value="NZ_BAAACK010000022.1"/>
</dbReference>
<evidence type="ECO:0000256" key="11">
    <source>
        <dbReference type="SAM" id="Phobius"/>
    </source>
</evidence>
<gene>
    <name evidence="14" type="ORF">A8806_11688</name>
</gene>
<keyword evidence="4" id="KW-0133">Cell shape</keyword>
<dbReference type="GO" id="GO:0009002">
    <property type="term" value="F:serine-type D-Ala-D-Ala carboxypeptidase activity"/>
    <property type="evidence" value="ECO:0007669"/>
    <property type="project" value="InterPro"/>
</dbReference>
<dbReference type="InterPro" id="IPR012338">
    <property type="entry name" value="Beta-lactam/transpept-like"/>
</dbReference>
<evidence type="ECO:0000256" key="10">
    <source>
        <dbReference type="SAM" id="MobiDB-lite"/>
    </source>
</evidence>
<feature type="chain" id="PRO_5043162233" evidence="12">
    <location>
        <begin position="26"/>
        <end position="473"/>
    </location>
</feature>
<name>A0A2Y9BNA7_9FIRM</name>
<protein>
    <submittedName>
        <fullName evidence="14">D-alanyl-D-alanine carboxypeptidase</fullName>
    </submittedName>
</protein>
<feature type="signal peptide" evidence="12">
    <location>
        <begin position="1"/>
        <end position="25"/>
    </location>
</feature>
<dbReference type="Proteomes" id="UP000245845">
    <property type="component" value="Unassembled WGS sequence"/>
</dbReference>
<keyword evidence="11" id="KW-0812">Transmembrane</keyword>
<evidence type="ECO:0000313" key="15">
    <source>
        <dbReference type="Proteomes" id="UP000245845"/>
    </source>
</evidence>
<evidence type="ECO:0000256" key="3">
    <source>
        <dbReference type="ARBA" id="ARBA00022801"/>
    </source>
</evidence>
<keyword evidence="5" id="KW-0573">Peptidoglycan synthesis</keyword>
<evidence type="ECO:0000256" key="2">
    <source>
        <dbReference type="ARBA" id="ARBA00022729"/>
    </source>
</evidence>
<feature type="region of interest" description="Disordered" evidence="10">
    <location>
        <begin position="398"/>
        <end position="434"/>
    </location>
</feature>
<sequence length="473" mass="52539">MKLKCILFSLMVSVLLASAPVQVWAEDADNQEKTEEELAAAEEKEKTDSYAREIDTNALENWPSGPQVYADSAVVMDMESGAVLYAKQADKQHYPASITKLMTTLVALENAELTDKVRFTEDSISFLQWDDAQIGMKAGEEISLEDALHGVLLASANEVSHAVAESVGADRLGGDYETFIQKMNTRAEELGCTNSHWVNPNGLHDDNHYTSAHDMALIASAVYQQDEFKKIMGTLEYKIGATNLTKEERVFQQNHKMLWPENYYYYEYCKGGKTGYTDQAKTTLVTMADNGDMRLAAVVLYDYGVDAYTDTRAMFDYVFQNFHKVPVAGAEDAEEISSFDDKDAYVVLPEDVAYTDLDKEIVLTKQGIRSGKIIYTYKGDNVGSAAVTLTEEGYQKLSGGSAAQSDSKKIENEGSTPDQSAQADRDKAKEQENAEKDSRNLKLVIAVSAAVVFVVIIIIAILEAKRKRKRRKK</sequence>
<keyword evidence="14" id="KW-0121">Carboxypeptidase</keyword>
<feature type="compositionally biased region" description="Basic and acidic residues" evidence="10">
    <location>
        <begin position="423"/>
        <end position="434"/>
    </location>
</feature>
<evidence type="ECO:0000256" key="6">
    <source>
        <dbReference type="ARBA" id="ARBA00023316"/>
    </source>
</evidence>
<keyword evidence="2 12" id="KW-0732">Signal</keyword>
<evidence type="ECO:0000256" key="5">
    <source>
        <dbReference type="ARBA" id="ARBA00022984"/>
    </source>
</evidence>
<evidence type="ECO:0000256" key="12">
    <source>
        <dbReference type="SAM" id="SignalP"/>
    </source>
</evidence>
<evidence type="ECO:0000256" key="7">
    <source>
        <dbReference type="PIRSR" id="PIRSR618044-1"/>
    </source>
</evidence>
<keyword evidence="6" id="KW-0961">Cell wall biogenesis/degradation</keyword>
<evidence type="ECO:0000259" key="13">
    <source>
        <dbReference type="Pfam" id="PF00768"/>
    </source>
</evidence>
<keyword evidence="14" id="KW-0645">Protease</keyword>
<feature type="compositionally biased region" description="Polar residues" evidence="10">
    <location>
        <begin position="413"/>
        <end position="422"/>
    </location>
</feature>
<feature type="active site" description="Acyl-ester intermediate" evidence="7">
    <location>
        <position position="97"/>
    </location>
</feature>
<dbReference type="Gene3D" id="3.40.710.10">
    <property type="entry name" value="DD-peptidase/beta-lactamase superfamily"/>
    <property type="match status" value="1"/>
</dbReference>
<reference evidence="14 15" key="1">
    <citation type="submission" date="2018-05" db="EMBL/GenBank/DDBJ databases">
        <title>The Hungate 1000. A catalogue of reference genomes from the rumen microbiome.</title>
        <authorList>
            <person name="Kelly W."/>
        </authorList>
    </citation>
    <scope>NUCLEOTIDE SEQUENCE [LARGE SCALE GENOMIC DNA]</scope>
    <source>
        <strain evidence="14 15">NLAE-zl-C242</strain>
    </source>
</reference>
<dbReference type="GO" id="GO:0006508">
    <property type="term" value="P:proteolysis"/>
    <property type="evidence" value="ECO:0007669"/>
    <property type="project" value="InterPro"/>
</dbReference>
<evidence type="ECO:0000256" key="8">
    <source>
        <dbReference type="PIRSR" id="PIRSR618044-2"/>
    </source>
</evidence>
<feature type="transmembrane region" description="Helical" evidence="11">
    <location>
        <begin position="443"/>
        <end position="464"/>
    </location>
</feature>
<keyword evidence="15" id="KW-1185">Reference proteome</keyword>
<keyword evidence="11" id="KW-1133">Transmembrane helix</keyword>
<feature type="domain" description="Peptidase S11 D-alanyl-D-alanine carboxypeptidase A N-terminal" evidence="13">
    <location>
        <begin position="63"/>
        <end position="300"/>
    </location>
</feature>
<evidence type="ECO:0000256" key="9">
    <source>
        <dbReference type="RuleBase" id="RU004016"/>
    </source>
</evidence>
<accession>A0A2Y9BNA7</accession>
<feature type="active site" evidence="7">
    <location>
        <position position="155"/>
    </location>
</feature>
<comment type="caution">
    <text evidence="14">The sequence shown here is derived from an EMBL/GenBank/DDBJ whole genome shotgun (WGS) entry which is preliminary data.</text>
</comment>
<keyword evidence="3" id="KW-0378">Hydrolase</keyword>
<comment type="similarity">
    <text evidence="1 9">Belongs to the peptidase S11 family.</text>
</comment>
<dbReference type="InterPro" id="IPR018044">
    <property type="entry name" value="Peptidase_S11"/>
</dbReference>
<evidence type="ECO:0000256" key="4">
    <source>
        <dbReference type="ARBA" id="ARBA00022960"/>
    </source>
</evidence>